<dbReference type="CDD" id="cd00152">
    <property type="entry name" value="PTX"/>
    <property type="match status" value="1"/>
</dbReference>
<dbReference type="GO" id="GO:0001849">
    <property type="term" value="F:complement component C1q complex binding"/>
    <property type="evidence" value="ECO:0007669"/>
    <property type="project" value="TreeGrafter"/>
</dbReference>
<comment type="subunit">
    <text evidence="9">Homopentamer. Pentraxin (or pentaxin) have a discoid arrangement of 5 non-covalently bound subunits.</text>
</comment>
<keyword evidence="5 11" id="KW-0106">Calcium</keyword>
<evidence type="ECO:0000256" key="1">
    <source>
        <dbReference type="ARBA" id="ARBA00004613"/>
    </source>
</evidence>
<dbReference type="OrthoDB" id="547680at2759"/>
<protein>
    <recommendedName>
        <fullName evidence="11">Pentraxin family member</fullName>
    </recommendedName>
</protein>
<sequence length="189" mass="21080">MDKLLLWVSVLTTVSGVLAQTDLSKKVFVFPRESSSDHGKDNELLVFKEKVGLYSLHIGKTKISFKATEAFPVPVHICVSWESSTGIAELWVNSKPLVKKGLKQGYSLGTHPKIFLGQEQDSYGGGFDKNQSFVGEIGEVCMWDSLLSPDEIRNSCFNSGSHPSPNVLNWKALKYEMKGYVVIKPRVWN</sequence>
<evidence type="ECO:0000256" key="4">
    <source>
        <dbReference type="ARBA" id="ARBA00022729"/>
    </source>
</evidence>
<dbReference type="Gene3D" id="2.60.120.200">
    <property type="match status" value="1"/>
</dbReference>
<organism evidence="13 14">
    <name type="scientific">Galemys pyrenaicus</name>
    <name type="common">Iberian desman</name>
    <name type="synonym">Pyrenean desman</name>
    <dbReference type="NCBI Taxonomy" id="202257"/>
    <lineage>
        <taxon>Eukaryota</taxon>
        <taxon>Metazoa</taxon>
        <taxon>Chordata</taxon>
        <taxon>Craniata</taxon>
        <taxon>Vertebrata</taxon>
        <taxon>Euteleostomi</taxon>
        <taxon>Mammalia</taxon>
        <taxon>Eutheria</taxon>
        <taxon>Laurasiatheria</taxon>
        <taxon>Eulipotyphla</taxon>
        <taxon>Talpidae</taxon>
        <taxon>Galemys</taxon>
    </lineage>
</organism>
<keyword evidence="7" id="KW-0325">Glycoprotein</keyword>
<accession>A0A8J6DKR9</accession>
<comment type="subcellular location">
    <subcellularLocation>
        <location evidence="1 11">Secreted</location>
    </subcellularLocation>
</comment>
<dbReference type="Proteomes" id="UP000700334">
    <property type="component" value="Unassembled WGS sequence"/>
</dbReference>
<dbReference type="InterPro" id="IPR001759">
    <property type="entry name" value="PTX_dom"/>
</dbReference>
<evidence type="ECO:0000256" key="9">
    <source>
        <dbReference type="ARBA" id="ARBA00038645"/>
    </source>
</evidence>
<dbReference type="PROSITE" id="PS51828">
    <property type="entry name" value="PTX_2"/>
    <property type="match status" value="1"/>
</dbReference>
<keyword evidence="6" id="KW-1015">Disulfide bond</keyword>
<comment type="subunit">
    <text evidence="11">Homopentamer. Pentaxin (or pentraxin) have a discoid arrangement of 5 non-covalently bound subunits.</text>
</comment>
<evidence type="ECO:0000256" key="5">
    <source>
        <dbReference type="ARBA" id="ARBA00022837"/>
    </source>
</evidence>
<dbReference type="PRINTS" id="PR00895">
    <property type="entry name" value="PENTAXIN"/>
</dbReference>
<reference evidence="13" key="1">
    <citation type="journal article" date="2021" name="Evol. Appl.">
        <title>The genome of the Pyrenean desman and the effects of bottlenecks and inbreeding on the genomic landscape of an endangered species.</title>
        <authorList>
            <person name="Escoda L."/>
            <person name="Castresana J."/>
        </authorList>
    </citation>
    <scope>NUCLEOTIDE SEQUENCE</scope>
    <source>
        <strain evidence="13">IBE-C5619</strain>
    </source>
</reference>
<evidence type="ECO:0000256" key="7">
    <source>
        <dbReference type="ARBA" id="ARBA00023180"/>
    </source>
</evidence>
<evidence type="ECO:0000256" key="8">
    <source>
        <dbReference type="ARBA" id="ARBA00038102"/>
    </source>
</evidence>
<dbReference type="PANTHER" id="PTHR45869">
    <property type="entry name" value="C-REACTIVE PROTEIN-RELATED"/>
    <property type="match status" value="1"/>
</dbReference>
<dbReference type="PANTHER" id="PTHR45869:SF5">
    <property type="entry name" value="SERUM AMYLOID P-COMPONENT"/>
    <property type="match status" value="1"/>
</dbReference>
<evidence type="ECO:0000256" key="2">
    <source>
        <dbReference type="ARBA" id="ARBA00022525"/>
    </source>
</evidence>
<keyword evidence="3 11" id="KW-0479">Metal-binding</keyword>
<comment type="cofactor">
    <cofactor evidence="11">
        <name>Ca(2+)</name>
        <dbReference type="ChEBI" id="CHEBI:29108"/>
    </cofactor>
    <text evidence="11">Binds 2 calcium ions per subunit.</text>
</comment>
<proteinExistence type="inferred from homology"/>
<dbReference type="SUPFAM" id="SSF49899">
    <property type="entry name" value="Concanavalin A-like lectins/glucanases"/>
    <property type="match status" value="1"/>
</dbReference>
<comment type="caution">
    <text evidence="13">The sequence shown here is derived from an EMBL/GenBank/DDBJ whole genome shotgun (WGS) entry which is preliminary data.</text>
</comment>
<name>A0A8J6DKR9_GALPY</name>
<comment type="similarity">
    <text evidence="8 11">Belongs to the pentraxin family.</text>
</comment>
<dbReference type="InterPro" id="IPR051005">
    <property type="entry name" value="Pentraxin_domain"/>
</dbReference>
<dbReference type="AlphaFoldDB" id="A0A8J6DKR9"/>
<evidence type="ECO:0000259" key="12">
    <source>
        <dbReference type="PROSITE" id="PS51828"/>
    </source>
</evidence>
<dbReference type="EMBL" id="JAGFMF010011925">
    <property type="protein sequence ID" value="KAG8509828.1"/>
    <property type="molecule type" value="Genomic_DNA"/>
</dbReference>
<keyword evidence="4 11" id="KW-0732">Signal</keyword>
<dbReference type="SMART" id="SM00159">
    <property type="entry name" value="PTX"/>
    <property type="match status" value="1"/>
</dbReference>
<evidence type="ECO:0000313" key="13">
    <source>
        <dbReference type="EMBL" id="KAG8509828.1"/>
    </source>
</evidence>
<evidence type="ECO:0000256" key="10">
    <source>
        <dbReference type="PROSITE-ProRule" id="PRU01172"/>
    </source>
</evidence>
<feature type="domain" description="Pentraxin (PTX)" evidence="12">
    <location>
        <begin position="1"/>
        <end position="189"/>
    </location>
</feature>
<comment type="caution">
    <text evidence="10">Lacks conserved residue(s) required for the propagation of feature annotation.</text>
</comment>
<dbReference type="InterPro" id="IPR013320">
    <property type="entry name" value="ConA-like_dom_sf"/>
</dbReference>
<keyword evidence="2" id="KW-0964">Secreted</keyword>
<evidence type="ECO:0000256" key="3">
    <source>
        <dbReference type="ARBA" id="ARBA00022723"/>
    </source>
</evidence>
<gene>
    <name evidence="13" type="ORF">J0S82_017346</name>
</gene>
<evidence type="ECO:0000313" key="14">
    <source>
        <dbReference type="Proteomes" id="UP000700334"/>
    </source>
</evidence>
<feature type="chain" id="PRO_5035339210" description="Pentraxin family member" evidence="11">
    <location>
        <begin position="20"/>
        <end position="189"/>
    </location>
</feature>
<feature type="signal peptide" evidence="11">
    <location>
        <begin position="1"/>
        <end position="19"/>
    </location>
</feature>
<dbReference type="FunFam" id="2.60.120.200:FF:000070">
    <property type="entry name" value="Serum amyloid P-component"/>
    <property type="match status" value="1"/>
</dbReference>
<evidence type="ECO:0000256" key="6">
    <source>
        <dbReference type="ARBA" id="ARBA00023157"/>
    </source>
</evidence>
<dbReference type="GO" id="GO:0045087">
    <property type="term" value="P:innate immune response"/>
    <property type="evidence" value="ECO:0007669"/>
    <property type="project" value="TreeGrafter"/>
</dbReference>
<evidence type="ECO:0000256" key="11">
    <source>
        <dbReference type="RuleBase" id="RU362112"/>
    </source>
</evidence>
<dbReference type="Pfam" id="PF00354">
    <property type="entry name" value="Pentaxin"/>
    <property type="match status" value="1"/>
</dbReference>
<dbReference type="PROSITE" id="PS00289">
    <property type="entry name" value="PTX_1"/>
    <property type="match status" value="1"/>
</dbReference>
<dbReference type="InterPro" id="IPR030476">
    <property type="entry name" value="Pentaxin_CS"/>
</dbReference>
<keyword evidence="14" id="KW-1185">Reference proteome</keyword>
<dbReference type="GO" id="GO:0005615">
    <property type="term" value="C:extracellular space"/>
    <property type="evidence" value="ECO:0007669"/>
    <property type="project" value="TreeGrafter"/>
</dbReference>
<dbReference type="GO" id="GO:0046872">
    <property type="term" value="F:metal ion binding"/>
    <property type="evidence" value="ECO:0007669"/>
    <property type="project" value="UniProtKB-KW"/>
</dbReference>